<dbReference type="Proteomes" id="UP000563094">
    <property type="component" value="Unassembled WGS sequence"/>
</dbReference>
<dbReference type="PANTHER" id="PTHR42160">
    <property type="entry name" value="URACIL-DNA GLYCOSYLASE SUPERFAMILY PROTEIN"/>
    <property type="match status" value="1"/>
</dbReference>
<keyword evidence="3" id="KW-1185">Reference proteome</keyword>
<dbReference type="Gene3D" id="3.40.470.10">
    <property type="entry name" value="Uracil-DNA glycosylase-like domain"/>
    <property type="match status" value="1"/>
</dbReference>
<dbReference type="Pfam" id="PF03167">
    <property type="entry name" value="UDG"/>
    <property type="match status" value="1"/>
</dbReference>
<sequence length="192" mass="21610">MLPDLLTQIRACQICAAQLPHAPRPVLRASETATLMIVGQAPGTKVHATGIPWNDQSGKRLRQWLGLTPQEFYDERKIAIVPTGFCFPGTGKNGDLPPRPECFRHWHPQLLPLLPNIRLTLLIGAYAQQAFLGTRAKANLTETVAAWQEYLPTYLPLPHPSPRNMAWFKRHPMFEREVVPALQEMVQAVLPQ</sequence>
<reference evidence="2 3" key="1">
    <citation type="submission" date="2020-08" db="EMBL/GenBank/DDBJ databases">
        <title>Genomic Encyclopedia of Type Strains, Phase IV (KMG-IV): sequencing the most valuable type-strain genomes for metagenomic binning, comparative biology and taxonomic classification.</title>
        <authorList>
            <person name="Goeker M."/>
        </authorList>
    </citation>
    <scope>NUCLEOTIDE SEQUENCE [LARGE SCALE GENOMIC DNA]</scope>
    <source>
        <strain evidence="2 3">DSM 29854</strain>
    </source>
</reference>
<dbReference type="InterPro" id="IPR047124">
    <property type="entry name" value="HI_0220.2"/>
</dbReference>
<evidence type="ECO:0000259" key="1">
    <source>
        <dbReference type="SMART" id="SM00986"/>
    </source>
</evidence>
<dbReference type="AlphaFoldDB" id="A0A839GFE9"/>
<evidence type="ECO:0000313" key="3">
    <source>
        <dbReference type="Proteomes" id="UP000563094"/>
    </source>
</evidence>
<accession>A0A839GFE9</accession>
<comment type="caution">
    <text evidence="2">The sequence shown here is derived from an EMBL/GenBank/DDBJ whole genome shotgun (WGS) entry which is preliminary data.</text>
</comment>
<dbReference type="SMART" id="SM00987">
    <property type="entry name" value="UreE_C"/>
    <property type="match status" value="1"/>
</dbReference>
<organism evidence="2 3">
    <name type="scientific">Rufibacter quisquiliarum</name>
    <dbReference type="NCBI Taxonomy" id="1549639"/>
    <lineage>
        <taxon>Bacteria</taxon>
        <taxon>Pseudomonadati</taxon>
        <taxon>Bacteroidota</taxon>
        <taxon>Cytophagia</taxon>
        <taxon>Cytophagales</taxon>
        <taxon>Hymenobacteraceae</taxon>
        <taxon>Rufibacter</taxon>
    </lineage>
</organism>
<dbReference type="SMART" id="SM00986">
    <property type="entry name" value="UDG"/>
    <property type="match status" value="1"/>
</dbReference>
<dbReference type="InterPro" id="IPR005122">
    <property type="entry name" value="Uracil-DNA_glycosylase-like"/>
</dbReference>
<dbReference type="InterPro" id="IPR036895">
    <property type="entry name" value="Uracil-DNA_glycosylase-like_sf"/>
</dbReference>
<evidence type="ECO:0000313" key="2">
    <source>
        <dbReference type="EMBL" id="MBA9078364.1"/>
    </source>
</evidence>
<gene>
    <name evidence="2" type="ORF">FHS90_003090</name>
</gene>
<dbReference type="CDD" id="cd10033">
    <property type="entry name" value="UDG_like"/>
    <property type="match status" value="1"/>
</dbReference>
<dbReference type="PANTHER" id="PTHR42160:SF1">
    <property type="entry name" value="URACIL-DNA GLYCOSYLASE SUPERFAMILY PROTEIN"/>
    <property type="match status" value="1"/>
</dbReference>
<dbReference type="SUPFAM" id="SSF52141">
    <property type="entry name" value="Uracil-DNA glycosylase-like"/>
    <property type="match status" value="1"/>
</dbReference>
<protein>
    <submittedName>
        <fullName evidence="2">Uracil-DNA glycosylase</fullName>
    </submittedName>
</protein>
<feature type="domain" description="Uracil-DNA glycosylase-like" evidence="1">
    <location>
        <begin position="26"/>
        <end position="183"/>
    </location>
</feature>
<name>A0A839GFE9_9BACT</name>
<dbReference type="RefSeq" id="WP_182513616.1">
    <property type="nucleotide sequence ID" value="NZ_JACJIQ010000012.1"/>
</dbReference>
<proteinExistence type="predicted"/>
<dbReference type="EMBL" id="JACJIQ010000012">
    <property type="protein sequence ID" value="MBA9078364.1"/>
    <property type="molecule type" value="Genomic_DNA"/>
</dbReference>